<dbReference type="GO" id="GO:0009143">
    <property type="term" value="P:nucleoside triphosphate catabolic process"/>
    <property type="evidence" value="ECO:0007669"/>
    <property type="project" value="InterPro"/>
</dbReference>
<sequence>MSSPPNTNPHPPANNDRETTVSELKAVVESFVDERNWHRFHTPKNLVMSLAIETAELMEHFQWLTPEQSLRAMEDPETGHAIGEEVADCLAYLLAIANKLDIDLATTLKAKMIRNAEKYPADDNRFSNMDDAD</sequence>
<dbReference type="InterPro" id="IPR052555">
    <property type="entry name" value="dCTP_Pyrophosphatase"/>
</dbReference>
<dbReference type="PIRSF" id="PIRSF029826">
    <property type="entry name" value="UCP029826_pph"/>
    <property type="match status" value="1"/>
</dbReference>
<dbReference type="CDD" id="cd11537">
    <property type="entry name" value="NTP-PPase_RS21-C6_like"/>
    <property type="match status" value="1"/>
</dbReference>
<dbReference type="PANTHER" id="PTHR46523">
    <property type="entry name" value="DCTP PYROPHOSPHATASE 1"/>
    <property type="match status" value="1"/>
</dbReference>
<evidence type="ECO:0000313" key="1">
    <source>
        <dbReference type="EMBL" id="EMI53976.1"/>
    </source>
</evidence>
<dbReference type="Proteomes" id="UP000011885">
    <property type="component" value="Unassembled WGS sequence"/>
</dbReference>
<dbReference type="InterPro" id="IPR025984">
    <property type="entry name" value="DCTPP"/>
</dbReference>
<dbReference type="OrthoDB" id="9791898at2"/>
<dbReference type="Gene3D" id="1.10.287.1080">
    <property type="entry name" value="MazG-like"/>
    <property type="match status" value="1"/>
</dbReference>
<dbReference type="SUPFAM" id="SSF101386">
    <property type="entry name" value="all-alpha NTP pyrophosphatases"/>
    <property type="match status" value="1"/>
</dbReference>
<dbReference type="RefSeq" id="WP_008683557.1">
    <property type="nucleotide sequence ID" value="NZ_ANOH01000315.1"/>
</dbReference>
<dbReference type="PANTHER" id="PTHR46523:SF1">
    <property type="entry name" value="DCTP PYROPHOSPHATASE 1"/>
    <property type="match status" value="1"/>
</dbReference>
<dbReference type="EMBL" id="ANOH01000315">
    <property type="protein sequence ID" value="EMI53976.1"/>
    <property type="molecule type" value="Genomic_DNA"/>
</dbReference>
<comment type="caution">
    <text evidence="1">The sequence shown here is derived from an EMBL/GenBank/DDBJ whole genome shotgun (WGS) entry which is preliminary data.</text>
</comment>
<keyword evidence="1" id="KW-0378">Hydrolase</keyword>
<protein>
    <submittedName>
        <fullName evidence="1">NTP Pyrophosphohydrolase MazG-related, RS21-C6</fullName>
    </submittedName>
</protein>
<organism evidence="1 2">
    <name type="scientific">Rhodopirellula sallentina SM41</name>
    <dbReference type="NCBI Taxonomy" id="1263870"/>
    <lineage>
        <taxon>Bacteria</taxon>
        <taxon>Pseudomonadati</taxon>
        <taxon>Planctomycetota</taxon>
        <taxon>Planctomycetia</taxon>
        <taxon>Pirellulales</taxon>
        <taxon>Pirellulaceae</taxon>
        <taxon>Rhodopirellula</taxon>
    </lineage>
</organism>
<keyword evidence="2" id="KW-1185">Reference proteome</keyword>
<accession>M5U7Y0</accession>
<gene>
    <name evidence="1" type="ORF">RSSM_04580</name>
</gene>
<dbReference type="GO" id="GO:0047429">
    <property type="term" value="F:nucleoside triphosphate diphosphatase activity"/>
    <property type="evidence" value="ECO:0007669"/>
    <property type="project" value="InterPro"/>
</dbReference>
<proteinExistence type="predicted"/>
<dbReference type="AlphaFoldDB" id="M5U7Y0"/>
<reference evidence="1 2" key="1">
    <citation type="journal article" date="2013" name="Mar. Genomics">
        <title>Expression of sulfatases in Rhodopirellula baltica and the diversity of sulfatases in the genus Rhodopirellula.</title>
        <authorList>
            <person name="Wegner C.E."/>
            <person name="Richter-Heitmann T."/>
            <person name="Klindworth A."/>
            <person name="Klockow C."/>
            <person name="Richter M."/>
            <person name="Achstetter T."/>
            <person name="Glockner F.O."/>
            <person name="Harder J."/>
        </authorList>
    </citation>
    <scope>NUCLEOTIDE SEQUENCE [LARGE SCALE GENOMIC DNA]</scope>
    <source>
        <strain evidence="1 2">SM41</strain>
    </source>
</reference>
<name>M5U7Y0_9BACT</name>
<dbReference type="Pfam" id="PF12643">
    <property type="entry name" value="MazG-like"/>
    <property type="match status" value="1"/>
</dbReference>
<dbReference type="PATRIC" id="fig|1263870.3.peg.4845"/>
<evidence type="ECO:0000313" key="2">
    <source>
        <dbReference type="Proteomes" id="UP000011885"/>
    </source>
</evidence>